<accession>A0AA95HIV5</accession>
<protein>
    <submittedName>
        <fullName evidence="1">Uncharacterized protein</fullName>
    </submittedName>
</protein>
<gene>
    <name evidence="1" type="ORF">QJT81_07535</name>
</gene>
<dbReference type="KEGG" id="tput:QJT81_07535"/>
<reference evidence="1" key="2">
    <citation type="submission" date="2023-04" db="EMBL/GenBank/DDBJ databases">
        <authorList>
            <person name="Beletskiy A.V."/>
            <person name="Mardanov A.V."/>
            <person name="Ravin N.V."/>
        </authorList>
    </citation>
    <scope>NUCLEOTIDE SEQUENCE</scope>
    <source>
        <strain evidence="1">GKL-02</strain>
    </source>
</reference>
<reference evidence="1" key="1">
    <citation type="journal article" date="2023" name="Int. J. Mol. Sci.">
        <title>Metagenomics Revealed a New Genus 'Candidatus Thiocaldithrix dubininis' gen. nov., sp. nov. and a New Species 'Candidatus Thiothrix putei' sp. nov. in the Family Thiotrichaceae, Some Members of Which Have Traits of Both Na+- and H+-Motive Energetics.</title>
        <authorList>
            <person name="Ravin N.V."/>
            <person name="Muntyan M.S."/>
            <person name="Smolyakov D.D."/>
            <person name="Rudenko T.S."/>
            <person name="Beletsky A.V."/>
            <person name="Mardanov A.V."/>
            <person name="Grabovich M.Y."/>
        </authorList>
    </citation>
    <scope>NUCLEOTIDE SEQUENCE</scope>
    <source>
        <strain evidence="1">GKL-02</strain>
    </source>
</reference>
<evidence type="ECO:0000313" key="1">
    <source>
        <dbReference type="EMBL" id="WGZ95828.1"/>
    </source>
</evidence>
<name>A0AA95HIV5_9GAMM</name>
<dbReference type="AlphaFoldDB" id="A0AA95HIV5"/>
<dbReference type="EMBL" id="CP124756">
    <property type="protein sequence ID" value="WGZ95828.1"/>
    <property type="molecule type" value="Genomic_DNA"/>
</dbReference>
<organism evidence="1">
    <name type="scientific">Candidatus Thiothrix putei</name>
    <dbReference type="NCBI Taxonomy" id="3080811"/>
    <lineage>
        <taxon>Bacteria</taxon>
        <taxon>Pseudomonadati</taxon>
        <taxon>Pseudomonadota</taxon>
        <taxon>Gammaproteobacteria</taxon>
        <taxon>Thiotrichales</taxon>
        <taxon>Thiotrichaceae</taxon>
        <taxon>Thiothrix</taxon>
    </lineage>
</organism>
<proteinExistence type="predicted"/>
<dbReference type="Proteomes" id="UP001301326">
    <property type="component" value="Chromosome"/>
</dbReference>
<sequence>MNKFSINDIVKPEPGSFDSKNTTIIKKPSVVDKSVLPTVLANNNQMGSSHLGTAQGYLAPAIKLSTSYADVKAYSTSTDAKIKSGTEQVALVQNTQVFEVLQDWTVTEGDQATHFSIGDDFGSITAPDPSKPTIAALNNADMQQMTMTKIYKVPVGTKQVNVDMLANFVTNEYPEFVGSQFNDKARV</sequence>